<dbReference type="Proteomes" id="UP000619238">
    <property type="component" value="Unassembled WGS sequence"/>
</dbReference>
<dbReference type="Pfam" id="PF08282">
    <property type="entry name" value="Hydrolase_3"/>
    <property type="match status" value="1"/>
</dbReference>
<comment type="subcellular location">
    <subcellularLocation>
        <location evidence="1">Membrane</location>
        <topology evidence="1">Multi-pass membrane protein</topology>
    </subcellularLocation>
</comment>
<dbReference type="SUPFAM" id="SSF56784">
    <property type="entry name" value="HAD-like"/>
    <property type="match status" value="1"/>
</dbReference>
<feature type="transmembrane region" description="Helical" evidence="9">
    <location>
        <begin position="825"/>
        <end position="846"/>
    </location>
</feature>
<evidence type="ECO:0000256" key="4">
    <source>
        <dbReference type="ARBA" id="ARBA00022741"/>
    </source>
</evidence>
<dbReference type="SUPFAM" id="SSF81665">
    <property type="entry name" value="Calcium ATPase, transmembrane domain M"/>
    <property type="match status" value="1"/>
</dbReference>
<dbReference type="PRINTS" id="PR00120">
    <property type="entry name" value="HATPASE"/>
</dbReference>
<evidence type="ECO:0000256" key="2">
    <source>
        <dbReference type="ARBA" id="ARBA00005675"/>
    </source>
</evidence>
<dbReference type="SFLD" id="SFLDS00003">
    <property type="entry name" value="Haloacid_Dehalogenase"/>
    <property type="match status" value="1"/>
</dbReference>
<dbReference type="Pfam" id="PF00690">
    <property type="entry name" value="Cation_ATPase_N"/>
    <property type="match status" value="1"/>
</dbReference>
<dbReference type="SFLD" id="SFLDG00002">
    <property type="entry name" value="C1.7:_P-type_atpase_like"/>
    <property type="match status" value="1"/>
</dbReference>
<dbReference type="Pfam" id="PF00689">
    <property type="entry name" value="Cation_ATPase_C"/>
    <property type="match status" value="1"/>
</dbReference>
<evidence type="ECO:0000256" key="8">
    <source>
        <dbReference type="ARBA" id="ARBA00023136"/>
    </source>
</evidence>
<dbReference type="Gene3D" id="2.70.150.10">
    <property type="entry name" value="Calcium-transporting ATPase, cytoplasmic transduction domain A"/>
    <property type="match status" value="1"/>
</dbReference>
<reference evidence="11 12" key="1">
    <citation type="submission" date="2020-07" db="EMBL/GenBank/DDBJ databases">
        <title>Description of Kordia aestuariivivens sp. nov., isolated from a tidal flat.</title>
        <authorList>
            <person name="Park S."/>
            <person name="Yoon J.-H."/>
        </authorList>
    </citation>
    <scope>NUCLEOTIDE SEQUENCE [LARGE SCALE GENOMIC DNA]</scope>
    <source>
        <strain evidence="11 12">YSTF-M3</strain>
    </source>
</reference>
<keyword evidence="12" id="KW-1185">Reference proteome</keyword>
<dbReference type="SFLD" id="SFLDF00027">
    <property type="entry name" value="p-type_atpase"/>
    <property type="match status" value="1"/>
</dbReference>
<evidence type="ECO:0000256" key="3">
    <source>
        <dbReference type="ARBA" id="ARBA00022692"/>
    </source>
</evidence>
<feature type="transmembrane region" description="Helical" evidence="9">
    <location>
        <begin position="858"/>
        <end position="876"/>
    </location>
</feature>
<feature type="transmembrane region" description="Helical" evidence="9">
    <location>
        <begin position="715"/>
        <end position="734"/>
    </location>
</feature>
<dbReference type="PROSITE" id="PS00154">
    <property type="entry name" value="ATPASE_E1_E2"/>
    <property type="match status" value="1"/>
</dbReference>
<evidence type="ECO:0000256" key="1">
    <source>
        <dbReference type="ARBA" id="ARBA00004141"/>
    </source>
</evidence>
<name>A0ABR7QBV6_9FLAO</name>
<dbReference type="InterPro" id="IPR018303">
    <property type="entry name" value="ATPase_P-typ_P_site"/>
</dbReference>
<keyword evidence="5" id="KW-0067">ATP-binding</keyword>
<evidence type="ECO:0000256" key="7">
    <source>
        <dbReference type="ARBA" id="ARBA00022989"/>
    </source>
</evidence>
<evidence type="ECO:0000259" key="10">
    <source>
        <dbReference type="SMART" id="SM00831"/>
    </source>
</evidence>
<dbReference type="RefSeq" id="WP_187562910.1">
    <property type="nucleotide sequence ID" value="NZ_JACGWS010000008.1"/>
</dbReference>
<feature type="transmembrane region" description="Helical" evidence="9">
    <location>
        <begin position="83"/>
        <end position="102"/>
    </location>
</feature>
<keyword evidence="4" id="KW-0547">Nucleotide-binding</keyword>
<protein>
    <submittedName>
        <fullName evidence="11">Cation-transporting P-type ATPase</fullName>
    </submittedName>
</protein>
<gene>
    <name evidence="11" type="ORF">H2O64_14440</name>
</gene>
<dbReference type="Gene3D" id="1.20.1110.10">
    <property type="entry name" value="Calcium-transporting ATPase, transmembrane domain"/>
    <property type="match status" value="1"/>
</dbReference>
<organism evidence="11 12">
    <name type="scientific">Kordia aestuariivivens</name>
    <dbReference type="NCBI Taxonomy" id="2759037"/>
    <lineage>
        <taxon>Bacteria</taxon>
        <taxon>Pseudomonadati</taxon>
        <taxon>Bacteroidota</taxon>
        <taxon>Flavobacteriia</taxon>
        <taxon>Flavobacteriales</taxon>
        <taxon>Flavobacteriaceae</taxon>
        <taxon>Kordia</taxon>
    </lineage>
</organism>
<dbReference type="InterPro" id="IPR059000">
    <property type="entry name" value="ATPase_P-type_domA"/>
</dbReference>
<dbReference type="InterPro" id="IPR044492">
    <property type="entry name" value="P_typ_ATPase_HD_dom"/>
</dbReference>
<feature type="transmembrane region" description="Helical" evidence="9">
    <location>
        <begin position="276"/>
        <end position="297"/>
    </location>
</feature>
<dbReference type="Pfam" id="PF13246">
    <property type="entry name" value="Cation_ATPase"/>
    <property type="match status" value="1"/>
</dbReference>
<accession>A0ABR7QBV6</accession>
<evidence type="ECO:0000313" key="12">
    <source>
        <dbReference type="Proteomes" id="UP000619238"/>
    </source>
</evidence>
<feature type="transmembrane region" description="Helical" evidence="9">
    <location>
        <begin position="246"/>
        <end position="264"/>
    </location>
</feature>
<keyword evidence="3 9" id="KW-0812">Transmembrane</keyword>
<dbReference type="InterPro" id="IPR023299">
    <property type="entry name" value="ATPase_P-typ_cyto_dom_N"/>
</dbReference>
<proteinExistence type="inferred from homology"/>
<keyword evidence="8 9" id="KW-0472">Membrane</keyword>
<evidence type="ECO:0000313" key="11">
    <source>
        <dbReference type="EMBL" id="MBC8755873.1"/>
    </source>
</evidence>
<feature type="transmembrane region" description="Helical" evidence="9">
    <location>
        <begin position="58"/>
        <end position="77"/>
    </location>
</feature>
<dbReference type="SUPFAM" id="SSF81653">
    <property type="entry name" value="Calcium ATPase, transduction domain A"/>
    <property type="match status" value="1"/>
</dbReference>
<dbReference type="InterPro" id="IPR001757">
    <property type="entry name" value="P_typ_ATPase"/>
</dbReference>
<dbReference type="SUPFAM" id="SSF81660">
    <property type="entry name" value="Metal cation-transporting ATPase, ATP-binding domain N"/>
    <property type="match status" value="1"/>
</dbReference>
<dbReference type="InterPro" id="IPR036412">
    <property type="entry name" value="HAD-like_sf"/>
</dbReference>
<dbReference type="PRINTS" id="PR00119">
    <property type="entry name" value="CATATPASE"/>
</dbReference>
<keyword evidence="7 9" id="KW-1133">Transmembrane helix</keyword>
<dbReference type="NCBIfam" id="TIGR01494">
    <property type="entry name" value="ATPase_P-type"/>
    <property type="match status" value="2"/>
</dbReference>
<dbReference type="PANTHER" id="PTHR43294:SF20">
    <property type="entry name" value="P-TYPE ATPASE"/>
    <property type="match status" value="1"/>
</dbReference>
<dbReference type="Gene3D" id="3.40.1110.10">
    <property type="entry name" value="Calcium-transporting ATPase, cytoplasmic domain N"/>
    <property type="match status" value="1"/>
</dbReference>
<evidence type="ECO:0000256" key="6">
    <source>
        <dbReference type="ARBA" id="ARBA00022967"/>
    </source>
</evidence>
<feature type="transmembrane region" description="Helical" evidence="9">
    <location>
        <begin position="755"/>
        <end position="776"/>
    </location>
</feature>
<dbReference type="Gene3D" id="3.40.50.1000">
    <property type="entry name" value="HAD superfamily/HAD-like"/>
    <property type="match status" value="1"/>
</dbReference>
<dbReference type="EMBL" id="JACGWS010000008">
    <property type="protein sequence ID" value="MBC8755873.1"/>
    <property type="molecule type" value="Genomic_DNA"/>
</dbReference>
<dbReference type="InterPro" id="IPR050510">
    <property type="entry name" value="Cation_transp_ATPase_P-type"/>
</dbReference>
<dbReference type="InterPro" id="IPR006068">
    <property type="entry name" value="ATPase_P-typ_cation-transptr_C"/>
</dbReference>
<dbReference type="InterPro" id="IPR023298">
    <property type="entry name" value="ATPase_P-typ_TM_dom_sf"/>
</dbReference>
<dbReference type="InterPro" id="IPR023214">
    <property type="entry name" value="HAD_sf"/>
</dbReference>
<sequence length="883" mass="97669">MILEPFAIHAKTVAQKLSSSIQFGLTNEETQHRIKEFGTNDIPEKKKKSRWKILIDQFIDPIILILALATFFTFLFSPDLLETIAILMVILITVGIGFIMELQGIRSLEALRKMGYTASTVLRDGKIQMIPSTLLVPGDIIFIETGDIISADARLISVENLSIKEALLTGESTAVNKDLSRLAKNTPLTERSNMVFKGTSVIQGSAKAIVTHTGFHTQLGKIQKMSAVIGEQRTPLEKKLNELSKWLIWLTLIFAILIFFTGYLRGMDIIEILKTTVALAVAAIPEGLPIVATIALARGMLKLSKQKVIIKKMEAVETLGATNIICTDKTGTLTEDRMQVHTMAFEDELLSKIQNKEYHFFDHLLKKKSFNTMMKASILCNNVALGAMNKRGDSIELALIEFAEKLKLDLKKIKKNNPEVLEIPFDTNSKLMVTLNQNVVIGATIYVKGAFESLVNYCDTILRKDKIQEFTNKKEWFTKVNKLASQGLRILGFAYRDVAAPPIKEDLLSNLTFIGVIAFLDPARDDVKSTIKIYKDAGIKVVMLTGDHPGTAKKIAEEVGLLGKDSTTDGVIHGKDLELTEELDTTNKEKLLNASVFARVTPEQKLKVIALYQKNNNIVGMFGDGVNDIPALRKADIGIAMGIRGTQAARESADIILKNDRFTAMELAIKQGRAVFDHIRQFVVYLLSCNLAEVVSVGLAALLNLPAPLLPLQILFLNLITDIFPALALGMGKGEVDIMKRPPRKANEPIMTPKLWSSTIIYGLCITAAVVGITAYSHFALKASPSEINNMAFFTLLLAQLFNVFNMSKTEVPFFSNEVIKNPWVWGAFIVSIIITVGAYSITPVADALHLTSLSIKQFGWVIVFTFGSLVLSQLMKRLGFTF</sequence>
<feature type="transmembrane region" description="Helical" evidence="9">
    <location>
        <begin position="682"/>
        <end position="703"/>
    </location>
</feature>
<evidence type="ECO:0000256" key="9">
    <source>
        <dbReference type="SAM" id="Phobius"/>
    </source>
</evidence>
<dbReference type="InterPro" id="IPR004014">
    <property type="entry name" value="ATPase_P-typ_cation-transptr_N"/>
</dbReference>
<dbReference type="SMART" id="SM00831">
    <property type="entry name" value="Cation_ATPase_N"/>
    <property type="match status" value="1"/>
</dbReference>
<keyword evidence="6" id="KW-1278">Translocase</keyword>
<comment type="similarity">
    <text evidence="2">Belongs to the cation transport ATPase (P-type) (TC 3.A.3) family. Type IIA subfamily.</text>
</comment>
<dbReference type="InterPro" id="IPR008250">
    <property type="entry name" value="ATPase_P-typ_transduc_dom_A_sf"/>
</dbReference>
<dbReference type="Pfam" id="PF00122">
    <property type="entry name" value="E1-E2_ATPase"/>
    <property type="match status" value="1"/>
</dbReference>
<dbReference type="PANTHER" id="PTHR43294">
    <property type="entry name" value="SODIUM/POTASSIUM-TRANSPORTING ATPASE SUBUNIT ALPHA"/>
    <property type="match status" value="1"/>
</dbReference>
<comment type="caution">
    <text evidence="11">The sequence shown here is derived from an EMBL/GenBank/DDBJ whole genome shotgun (WGS) entry which is preliminary data.</text>
</comment>
<evidence type="ECO:0000256" key="5">
    <source>
        <dbReference type="ARBA" id="ARBA00022840"/>
    </source>
</evidence>
<feature type="domain" description="Cation-transporting P-type ATPase N-terminal" evidence="10">
    <location>
        <begin position="4"/>
        <end position="78"/>
    </location>
</feature>